<accession>A0A7W5V7H1</accession>
<evidence type="ECO:0000259" key="1">
    <source>
        <dbReference type="Pfam" id="PF18029"/>
    </source>
</evidence>
<organism evidence="2 3">
    <name type="scientific">Nonomuraea dietziae</name>
    <dbReference type="NCBI Taxonomy" id="65515"/>
    <lineage>
        <taxon>Bacteria</taxon>
        <taxon>Bacillati</taxon>
        <taxon>Actinomycetota</taxon>
        <taxon>Actinomycetes</taxon>
        <taxon>Streptosporangiales</taxon>
        <taxon>Streptosporangiaceae</taxon>
        <taxon>Nonomuraea</taxon>
    </lineage>
</organism>
<dbReference type="EMBL" id="JACIBV010000001">
    <property type="protein sequence ID" value="MBB3726385.1"/>
    <property type="molecule type" value="Genomic_DNA"/>
</dbReference>
<dbReference type="Pfam" id="PF18029">
    <property type="entry name" value="Glyoxalase_6"/>
    <property type="match status" value="1"/>
</dbReference>
<name>A0A7W5V7H1_9ACTN</name>
<keyword evidence="3" id="KW-1185">Reference proteome</keyword>
<dbReference type="PANTHER" id="PTHR35908:SF1">
    <property type="entry name" value="CONSERVED PROTEIN"/>
    <property type="match status" value="1"/>
</dbReference>
<dbReference type="SUPFAM" id="SSF54593">
    <property type="entry name" value="Glyoxalase/Bleomycin resistance protein/Dihydroxybiphenyl dioxygenase"/>
    <property type="match status" value="1"/>
</dbReference>
<reference evidence="2 3" key="1">
    <citation type="submission" date="2020-08" db="EMBL/GenBank/DDBJ databases">
        <title>Sequencing the genomes of 1000 actinobacteria strains.</title>
        <authorList>
            <person name="Klenk H.-P."/>
        </authorList>
    </citation>
    <scope>NUCLEOTIDE SEQUENCE [LARGE SCALE GENOMIC DNA]</scope>
    <source>
        <strain evidence="2 3">DSM 44320</strain>
    </source>
</reference>
<dbReference type="Gene3D" id="3.10.180.10">
    <property type="entry name" value="2,3-Dihydroxybiphenyl 1,2-Dioxygenase, domain 1"/>
    <property type="match status" value="1"/>
</dbReference>
<dbReference type="GO" id="GO:0016829">
    <property type="term" value="F:lyase activity"/>
    <property type="evidence" value="ECO:0007669"/>
    <property type="project" value="UniProtKB-KW"/>
</dbReference>
<feature type="domain" description="Glyoxalase-like" evidence="1">
    <location>
        <begin position="6"/>
        <end position="118"/>
    </location>
</feature>
<dbReference type="AlphaFoldDB" id="A0A7W5V7H1"/>
<dbReference type="GeneID" id="95388748"/>
<dbReference type="InterPro" id="IPR041581">
    <property type="entry name" value="Glyoxalase_6"/>
</dbReference>
<keyword evidence="2" id="KW-0456">Lyase</keyword>
<protein>
    <submittedName>
        <fullName evidence="2">Catechol 2,3-dioxygenase-like lactoylglutathione lyase family enzyme</fullName>
    </submittedName>
</protein>
<proteinExistence type="predicted"/>
<dbReference type="RefSeq" id="WP_183645842.1">
    <property type="nucleotide sequence ID" value="NZ_JACIBV010000001.1"/>
</dbReference>
<evidence type="ECO:0000313" key="3">
    <source>
        <dbReference type="Proteomes" id="UP000579945"/>
    </source>
</evidence>
<dbReference type="GO" id="GO:0051213">
    <property type="term" value="F:dioxygenase activity"/>
    <property type="evidence" value="ECO:0007669"/>
    <property type="project" value="UniProtKB-KW"/>
</dbReference>
<keyword evidence="2" id="KW-0223">Dioxygenase</keyword>
<comment type="caution">
    <text evidence="2">The sequence shown here is derived from an EMBL/GenBank/DDBJ whole genome shotgun (WGS) entry which is preliminary data.</text>
</comment>
<evidence type="ECO:0000313" key="2">
    <source>
        <dbReference type="EMBL" id="MBB3726385.1"/>
    </source>
</evidence>
<keyword evidence="2" id="KW-0560">Oxidoreductase</keyword>
<gene>
    <name evidence="2" type="ORF">FHR33_002245</name>
</gene>
<dbReference type="InterPro" id="IPR029068">
    <property type="entry name" value="Glyas_Bleomycin-R_OHBP_Dase"/>
</dbReference>
<dbReference type="Proteomes" id="UP000579945">
    <property type="component" value="Unassembled WGS sequence"/>
</dbReference>
<dbReference type="CDD" id="cd06587">
    <property type="entry name" value="VOC"/>
    <property type="match status" value="1"/>
</dbReference>
<dbReference type="PANTHER" id="PTHR35908">
    <property type="entry name" value="HYPOTHETICAL FUSION PROTEIN"/>
    <property type="match status" value="1"/>
</dbReference>
<sequence>MVSIGQVVIGVDDMRRAVRFWSQALHYIPRSGAVTDDWTILDPVNGLGTPLALDVSVSPVQEHPRMHLDLFTENALEHAAEVERLIALGAQKVDWDLYPADPDFTVLADPEGNRFCVIDLSHG</sequence>